<dbReference type="OrthoDB" id="28057at2759"/>
<evidence type="ECO:0000313" key="1">
    <source>
        <dbReference type="EMBL" id="GBP06535.1"/>
    </source>
</evidence>
<dbReference type="Proteomes" id="UP000299102">
    <property type="component" value="Unassembled WGS sequence"/>
</dbReference>
<name>A0A4C1SX73_EUMVA</name>
<sequence length="146" mass="16014">MVVCGEVLLPTNRLFSRFLGAVAVKLRHDAHLCRLRATCSECQASGRLKGRKGASQKLLRLIIITLCVISAILPTIECAKLENPQIRLLINDDDLLQEKSNLHETAGSRSAAGDATQHDHSGLVIDARIPVGYYQNVHPALRNIIN</sequence>
<gene>
    <name evidence="1" type="ORF">EVAR_68925_1</name>
</gene>
<protein>
    <submittedName>
        <fullName evidence="1">Uncharacterized protein</fullName>
    </submittedName>
</protein>
<organism evidence="1 2">
    <name type="scientific">Eumeta variegata</name>
    <name type="common">Bagworm moth</name>
    <name type="synonym">Eumeta japonica</name>
    <dbReference type="NCBI Taxonomy" id="151549"/>
    <lineage>
        <taxon>Eukaryota</taxon>
        <taxon>Metazoa</taxon>
        <taxon>Ecdysozoa</taxon>
        <taxon>Arthropoda</taxon>
        <taxon>Hexapoda</taxon>
        <taxon>Insecta</taxon>
        <taxon>Pterygota</taxon>
        <taxon>Neoptera</taxon>
        <taxon>Endopterygota</taxon>
        <taxon>Lepidoptera</taxon>
        <taxon>Glossata</taxon>
        <taxon>Ditrysia</taxon>
        <taxon>Tineoidea</taxon>
        <taxon>Psychidae</taxon>
        <taxon>Oiketicinae</taxon>
        <taxon>Eumeta</taxon>
    </lineage>
</organism>
<proteinExistence type="predicted"/>
<reference evidence="1 2" key="1">
    <citation type="journal article" date="2019" name="Commun. Biol.">
        <title>The bagworm genome reveals a unique fibroin gene that provides high tensile strength.</title>
        <authorList>
            <person name="Kono N."/>
            <person name="Nakamura H."/>
            <person name="Ohtoshi R."/>
            <person name="Tomita M."/>
            <person name="Numata K."/>
            <person name="Arakawa K."/>
        </authorList>
    </citation>
    <scope>NUCLEOTIDE SEQUENCE [LARGE SCALE GENOMIC DNA]</scope>
</reference>
<dbReference type="EMBL" id="BGZK01004050">
    <property type="protein sequence ID" value="GBP06535.1"/>
    <property type="molecule type" value="Genomic_DNA"/>
</dbReference>
<evidence type="ECO:0000313" key="2">
    <source>
        <dbReference type="Proteomes" id="UP000299102"/>
    </source>
</evidence>
<dbReference type="AlphaFoldDB" id="A0A4C1SX73"/>
<comment type="caution">
    <text evidence="1">The sequence shown here is derived from an EMBL/GenBank/DDBJ whole genome shotgun (WGS) entry which is preliminary data.</text>
</comment>
<accession>A0A4C1SX73</accession>
<keyword evidence="2" id="KW-1185">Reference proteome</keyword>